<gene>
    <name evidence="2" type="ORF">QCN29_27015</name>
</gene>
<evidence type="ECO:0000256" key="1">
    <source>
        <dbReference type="SAM" id="MobiDB-lite"/>
    </source>
</evidence>
<dbReference type="EMBL" id="JARWBG010000040">
    <property type="protein sequence ID" value="MDH2392363.1"/>
    <property type="molecule type" value="Genomic_DNA"/>
</dbReference>
<feature type="compositionally biased region" description="Basic and acidic residues" evidence="1">
    <location>
        <begin position="1"/>
        <end position="11"/>
    </location>
</feature>
<accession>A0ABT6HUG0</accession>
<evidence type="ECO:0000313" key="2">
    <source>
        <dbReference type="EMBL" id="MDH2392363.1"/>
    </source>
</evidence>
<feature type="region of interest" description="Disordered" evidence="1">
    <location>
        <begin position="1"/>
        <end position="25"/>
    </location>
</feature>
<comment type="caution">
    <text evidence="2">The sequence shown here is derived from an EMBL/GenBank/DDBJ whole genome shotgun (WGS) entry which is preliminary data.</text>
</comment>
<keyword evidence="3" id="KW-1185">Reference proteome</keyword>
<sequence>MAERPHPEPRQLWRTPPDARAAGPAVEQLPDLLAAAELPAPGPPAMAQERYGL</sequence>
<dbReference type="Proteomes" id="UP001223144">
    <property type="component" value="Unassembled WGS sequence"/>
</dbReference>
<organism evidence="2 3">
    <name type="scientific">Streptomyces chengmaiensis</name>
    <dbReference type="NCBI Taxonomy" id="3040919"/>
    <lineage>
        <taxon>Bacteria</taxon>
        <taxon>Bacillati</taxon>
        <taxon>Actinomycetota</taxon>
        <taxon>Actinomycetes</taxon>
        <taxon>Kitasatosporales</taxon>
        <taxon>Streptomycetaceae</taxon>
        <taxon>Streptomyces</taxon>
    </lineage>
</organism>
<reference evidence="2 3" key="1">
    <citation type="submission" date="2023-04" db="EMBL/GenBank/DDBJ databases">
        <title>Streptomyces chengmaiensis sp. nov. isolated from the stem of mangrove plant in Hainan.</title>
        <authorList>
            <person name="Huang X."/>
            <person name="Zhou S."/>
            <person name="Chu X."/>
            <person name="Xie Y."/>
            <person name="Lin Y."/>
        </authorList>
    </citation>
    <scope>NUCLEOTIDE SEQUENCE [LARGE SCALE GENOMIC DNA]</scope>
    <source>
        <strain evidence="2 3">HNM0663</strain>
    </source>
</reference>
<evidence type="ECO:0000313" key="3">
    <source>
        <dbReference type="Proteomes" id="UP001223144"/>
    </source>
</evidence>
<protein>
    <submittedName>
        <fullName evidence="2">Uncharacterized protein</fullName>
    </submittedName>
</protein>
<name>A0ABT6HUG0_9ACTN</name>
<proteinExistence type="predicted"/>
<dbReference type="RefSeq" id="WP_279931422.1">
    <property type="nucleotide sequence ID" value="NZ_JARWBG010000040.1"/>
</dbReference>